<reference evidence="2 3" key="1">
    <citation type="submission" date="2014-08" db="EMBL/GenBank/DDBJ databases">
        <title>Comparative genomics of the Paenibacillus odorifer group.</title>
        <authorList>
            <person name="den Bakker H.C."/>
            <person name="Tsai Y.-C."/>
            <person name="Martin N."/>
            <person name="Korlach J."/>
            <person name="Wiedmann M."/>
        </authorList>
    </citation>
    <scope>NUCLEOTIDE SEQUENCE [LARGE SCALE GENOMIC DNA]</scope>
    <source>
        <strain evidence="2 3">DSM 14472</strain>
    </source>
</reference>
<dbReference type="STRING" id="169760.PSTEL_10150"/>
<dbReference type="InterPro" id="IPR023346">
    <property type="entry name" value="Lysozyme-like_dom_sf"/>
</dbReference>
<dbReference type="InterPro" id="IPR008258">
    <property type="entry name" value="Transglycosylase_SLT_dom_1"/>
</dbReference>
<evidence type="ECO:0000259" key="1">
    <source>
        <dbReference type="Pfam" id="PF01464"/>
    </source>
</evidence>
<dbReference type="SUPFAM" id="SSF53955">
    <property type="entry name" value="Lysozyme-like"/>
    <property type="match status" value="1"/>
</dbReference>
<dbReference type="Gene3D" id="1.10.530.10">
    <property type="match status" value="1"/>
</dbReference>
<protein>
    <submittedName>
        <fullName evidence="2">Lytic transglycosylase</fullName>
    </submittedName>
</protein>
<dbReference type="Pfam" id="PF01464">
    <property type="entry name" value="SLT"/>
    <property type="match status" value="1"/>
</dbReference>
<organism evidence="2 3">
    <name type="scientific">Paenibacillus stellifer</name>
    <dbReference type="NCBI Taxonomy" id="169760"/>
    <lineage>
        <taxon>Bacteria</taxon>
        <taxon>Bacillati</taxon>
        <taxon>Bacillota</taxon>
        <taxon>Bacilli</taxon>
        <taxon>Bacillales</taxon>
        <taxon>Paenibacillaceae</taxon>
        <taxon>Paenibacillus</taxon>
    </lineage>
</organism>
<keyword evidence="3" id="KW-1185">Reference proteome</keyword>
<dbReference type="OrthoDB" id="9815002at2"/>
<dbReference type="CDD" id="cd16896">
    <property type="entry name" value="LT_Slt70-like"/>
    <property type="match status" value="1"/>
</dbReference>
<accession>A0A089LRC1</accession>
<dbReference type="PANTHER" id="PTHR37423:SF2">
    <property type="entry name" value="MEMBRANE-BOUND LYTIC MUREIN TRANSGLYCOSYLASE C"/>
    <property type="match status" value="1"/>
</dbReference>
<name>A0A089LRC1_9BACL</name>
<sequence>MRLLRKKRVLLLLFIGFTAVLFLSTNWMSWFYPIHYKEDIRKHSLTYQVDPFLVAAIIRVETNYKTGKESRKGALGLMQLMPDTAKWALEKAKLPDVSLDKLRDEPSANIELGTWYLHTLSGEFGGNRAMMIAAYNAGPGKVKSWLEDGSWDGSEEQLKNIPFGETRHYVQRVIYYYNQYVEIYGNMF</sequence>
<evidence type="ECO:0000313" key="2">
    <source>
        <dbReference type="EMBL" id="AIQ63397.1"/>
    </source>
</evidence>
<dbReference type="Proteomes" id="UP000029507">
    <property type="component" value="Chromosome"/>
</dbReference>
<dbReference type="PANTHER" id="PTHR37423">
    <property type="entry name" value="SOLUBLE LYTIC MUREIN TRANSGLYCOSYLASE-RELATED"/>
    <property type="match status" value="1"/>
</dbReference>
<dbReference type="HOGENOM" id="CLU_065765_7_0_9"/>
<gene>
    <name evidence="2" type="ORF">PSTEL_10150</name>
</gene>
<proteinExistence type="predicted"/>
<dbReference type="AlphaFoldDB" id="A0A089LRC1"/>
<dbReference type="EMBL" id="CP009286">
    <property type="protein sequence ID" value="AIQ63397.1"/>
    <property type="molecule type" value="Genomic_DNA"/>
</dbReference>
<feature type="domain" description="Transglycosylase SLT" evidence="1">
    <location>
        <begin position="40"/>
        <end position="150"/>
    </location>
</feature>
<dbReference type="RefSeq" id="WP_038700539.1">
    <property type="nucleotide sequence ID" value="NZ_CP009286.1"/>
</dbReference>
<evidence type="ECO:0000313" key="3">
    <source>
        <dbReference type="Proteomes" id="UP000029507"/>
    </source>
</evidence>
<dbReference type="KEGG" id="pste:PSTEL_10150"/>